<dbReference type="AlphaFoldDB" id="W7UVL0"/>
<name>W7UVL0_RUMFL</name>
<protein>
    <submittedName>
        <fullName evidence="1">Uncharacterized protein</fullName>
    </submittedName>
</protein>
<evidence type="ECO:0000313" key="2">
    <source>
        <dbReference type="Proteomes" id="UP000019365"/>
    </source>
</evidence>
<dbReference type="Proteomes" id="UP000019365">
    <property type="component" value="Unassembled WGS sequence"/>
</dbReference>
<keyword evidence="2" id="KW-1185">Reference proteome</keyword>
<organism evidence="1 2">
    <name type="scientific">Ruminococcus flavefaciens 007c</name>
    <dbReference type="NCBI Taxonomy" id="1341157"/>
    <lineage>
        <taxon>Bacteria</taxon>
        <taxon>Bacillati</taxon>
        <taxon>Bacillota</taxon>
        <taxon>Clostridia</taxon>
        <taxon>Eubacteriales</taxon>
        <taxon>Oscillospiraceae</taxon>
        <taxon>Ruminococcus</taxon>
    </lineage>
</organism>
<gene>
    <name evidence="1" type="ORF">RF007C_13560</name>
</gene>
<reference evidence="1 2" key="1">
    <citation type="journal article" date="2014" name="PLoS ONE">
        <title>Rumen cellulosomics: divergent fiber-degrading strategies revealed by comparative genome-wide analysis of six ruminococcal strains.</title>
        <authorList>
            <person name="Dassa B."/>
            <person name="Borovok I."/>
            <person name="Ruimy-Israeli V."/>
            <person name="Lamed R."/>
            <person name="Flint H.J."/>
            <person name="Duncan S.H."/>
            <person name="Henrissat B."/>
            <person name="Coutinho P."/>
            <person name="Morrison M."/>
            <person name="Mosoni P."/>
            <person name="Yeoman C.J."/>
            <person name="White B.A."/>
            <person name="Bayer E.A."/>
        </authorList>
    </citation>
    <scope>NUCLEOTIDE SEQUENCE [LARGE SCALE GENOMIC DNA]</scope>
    <source>
        <strain evidence="1 2">007c</strain>
    </source>
</reference>
<sequence>MRHYSAKRILSLPRLSHLLYDDQNNFTPERLITDLGLYEGVLIDASNITMHITIIPDPSLGKDREIVNKMIVSDDVKSLHSFLLFKDNIMLPCSECRRNQPFSPVVAFNPQRQRFIIDKENEKDEAKTIKIPIEKSVKEFSFQNNPFGPITGSYLSCNDELSLSGNLSDEKKDTESAALSCVNGISLYFSEIRRDFVCSLNNDHHVTAYFIIHKAEDACKEQKQSADYEKLKYCLVLEKVGQEPSMADLQMFDIEKYKKVLSDESFRDFSMALGLHANGVGCGSLLYLRRIYETLIKNAQDKCSLMSEWDEEEYNKIKHFNDKIEYLEAFGAKIIPDELSDVKAKIYGWLSKGVHELSEQESMELFPYLKYAIELILDEQIAQKEKEEKLKELKKKLQK</sequence>
<accession>W7UVL0</accession>
<dbReference type="OrthoDB" id="981660at2"/>
<dbReference type="eggNOG" id="ENOG5031H61">
    <property type="taxonomic scope" value="Bacteria"/>
</dbReference>
<evidence type="ECO:0000313" key="1">
    <source>
        <dbReference type="EMBL" id="EWM52372.1"/>
    </source>
</evidence>
<dbReference type="EMBL" id="ATAX01000036">
    <property type="protein sequence ID" value="EWM52372.1"/>
    <property type="molecule type" value="Genomic_DNA"/>
</dbReference>
<dbReference type="RefSeq" id="WP_051456725.1">
    <property type="nucleotide sequence ID" value="NZ_ATAX01000036.1"/>
</dbReference>
<proteinExistence type="predicted"/>
<comment type="caution">
    <text evidence="1">The sequence shown here is derived from an EMBL/GenBank/DDBJ whole genome shotgun (WGS) entry which is preliminary data.</text>
</comment>
<dbReference type="PATRIC" id="fig|1341157.4.peg.3144"/>